<evidence type="ECO:0000256" key="2">
    <source>
        <dbReference type="PROSITE-ProRule" id="PRU00235"/>
    </source>
</evidence>
<dbReference type="PANTHER" id="PTHR22870:SF466">
    <property type="entry name" value="ANKYRIN REPEAT-CONTAINING PROTEIN"/>
    <property type="match status" value="1"/>
</dbReference>
<feature type="repeat" description="RCC1" evidence="2">
    <location>
        <begin position="1"/>
        <end position="54"/>
    </location>
</feature>
<protein>
    <submittedName>
        <fullName evidence="4">RCC1/BLIP-II</fullName>
    </submittedName>
</protein>
<keyword evidence="5" id="KW-1185">Reference proteome</keyword>
<dbReference type="InterPro" id="IPR000408">
    <property type="entry name" value="Reg_chr_condens"/>
</dbReference>
<dbReference type="PROSITE" id="PS50012">
    <property type="entry name" value="RCC1_3"/>
    <property type="match status" value="4"/>
</dbReference>
<dbReference type="SUPFAM" id="SSF50985">
    <property type="entry name" value="RCC1/BLIP-II"/>
    <property type="match status" value="1"/>
</dbReference>
<dbReference type="InterPro" id="IPR009091">
    <property type="entry name" value="RCC1/BLIP-II"/>
</dbReference>
<dbReference type="OrthoDB" id="5370059at2759"/>
<evidence type="ECO:0000259" key="3">
    <source>
        <dbReference type="Pfam" id="PF25390"/>
    </source>
</evidence>
<comment type="caution">
    <text evidence="4">The sequence shown here is derived from an EMBL/GenBank/DDBJ whole genome shotgun (WGS) entry which is preliminary data.</text>
</comment>
<keyword evidence="1" id="KW-0677">Repeat</keyword>
<dbReference type="InterPro" id="IPR051210">
    <property type="entry name" value="Ub_ligase/GEF_domain"/>
</dbReference>
<dbReference type="Gene3D" id="2.130.10.30">
    <property type="entry name" value="Regulator of chromosome condensation 1/beta-lactamase-inhibitor protein II"/>
    <property type="match status" value="2"/>
</dbReference>
<reference evidence="4" key="1">
    <citation type="journal article" date="2020" name="Stud. Mycol.">
        <title>101 Dothideomycetes genomes: a test case for predicting lifestyles and emergence of pathogens.</title>
        <authorList>
            <person name="Haridas S."/>
            <person name="Albert R."/>
            <person name="Binder M."/>
            <person name="Bloem J."/>
            <person name="Labutti K."/>
            <person name="Salamov A."/>
            <person name="Andreopoulos B."/>
            <person name="Baker S."/>
            <person name="Barry K."/>
            <person name="Bills G."/>
            <person name="Bluhm B."/>
            <person name="Cannon C."/>
            <person name="Castanera R."/>
            <person name="Culley D."/>
            <person name="Daum C."/>
            <person name="Ezra D."/>
            <person name="Gonzalez J."/>
            <person name="Henrissat B."/>
            <person name="Kuo A."/>
            <person name="Liang C."/>
            <person name="Lipzen A."/>
            <person name="Lutzoni F."/>
            <person name="Magnuson J."/>
            <person name="Mondo S."/>
            <person name="Nolan M."/>
            <person name="Ohm R."/>
            <person name="Pangilinan J."/>
            <person name="Park H.-J."/>
            <person name="Ramirez L."/>
            <person name="Alfaro M."/>
            <person name="Sun H."/>
            <person name="Tritt A."/>
            <person name="Yoshinaga Y."/>
            <person name="Zwiers L.-H."/>
            <person name="Turgeon B."/>
            <person name="Goodwin S."/>
            <person name="Spatafora J."/>
            <person name="Crous P."/>
            <person name="Grigoriev I."/>
        </authorList>
    </citation>
    <scope>NUCLEOTIDE SEQUENCE</scope>
    <source>
        <strain evidence="4">CBS 130266</strain>
    </source>
</reference>
<name>A0A9P4TZR3_9PEZI</name>
<feature type="repeat" description="RCC1" evidence="2">
    <location>
        <begin position="255"/>
        <end position="292"/>
    </location>
</feature>
<evidence type="ECO:0000313" key="5">
    <source>
        <dbReference type="Proteomes" id="UP000800235"/>
    </source>
</evidence>
<dbReference type="Pfam" id="PF25390">
    <property type="entry name" value="WD40_RLD"/>
    <property type="match status" value="1"/>
</dbReference>
<accession>A0A9P4TZR3</accession>
<feature type="repeat" description="RCC1" evidence="2">
    <location>
        <begin position="106"/>
        <end position="162"/>
    </location>
</feature>
<feature type="domain" description="RCC1-like" evidence="3">
    <location>
        <begin position="2"/>
        <end position="340"/>
    </location>
</feature>
<dbReference type="PANTHER" id="PTHR22870">
    <property type="entry name" value="REGULATOR OF CHROMOSOME CONDENSATION"/>
    <property type="match status" value="1"/>
</dbReference>
<dbReference type="AlphaFoldDB" id="A0A9P4TZR3"/>
<sequence>MLFALGSNGSGQLGIGHKEDVNIPTPCLVPDGFQGSSVLSIKAGGNHTLLQMPGEVFAAGDNSNGCYTLISRDSSNSDNHKFRVAAVSTGHCSATWEASTIVDNVDRVFTSGTGKKGELGHGEGVTELLEAKMVKNFPPSDHDESIVDLAASMSHTVAVLLDGSVFGWGAGRKGQLGLPALDSWTPRPIDNIPFEVYRAVCGKEFTYLVGSPESGDHKIIGSDKHSIISDAPKTLPPWKDVGASWGSICVLLQSGEILSWGRNDHGQLAPPGIPKIKQIAVGSEHFVALTEDGRVISWGWGEHGNCGSPIDEAGDVKRRWNELSIEGEVTMLGAGCATTFIATADPVEWQ</sequence>
<dbReference type="EMBL" id="MU007033">
    <property type="protein sequence ID" value="KAF2431198.1"/>
    <property type="molecule type" value="Genomic_DNA"/>
</dbReference>
<dbReference type="InterPro" id="IPR058923">
    <property type="entry name" value="RCC1-like_dom"/>
</dbReference>
<dbReference type="Proteomes" id="UP000800235">
    <property type="component" value="Unassembled WGS sequence"/>
</dbReference>
<gene>
    <name evidence="4" type="ORF">EJ08DRAFT_191142</name>
</gene>
<dbReference type="PRINTS" id="PR00633">
    <property type="entry name" value="RCCNDNSATION"/>
</dbReference>
<organism evidence="4 5">
    <name type="scientific">Tothia fuscella</name>
    <dbReference type="NCBI Taxonomy" id="1048955"/>
    <lineage>
        <taxon>Eukaryota</taxon>
        <taxon>Fungi</taxon>
        <taxon>Dikarya</taxon>
        <taxon>Ascomycota</taxon>
        <taxon>Pezizomycotina</taxon>
        <taxon>Dothideomycetes</taxon>
        <taxon>Pleosporomycetidae</taxon>
        <taxon>Venturiales</taxon>
        <taxon>Cylindrosympodiaceae</taxon>
        <taxon>Tothia</taxon>
    </lineage>
</organism>
<feature type="repeat" description="RCC1" evidence="2">
    <location>
        <begin position="163"/>
        <end position="212"/>
    </location>
</feature>
<evidence type="ECO:0000256" key="1">
    <source>
        <dbReference type="ARBA" id="ARBA00022737"/>
    </source>
</evidence>
<proteinExistence type="predicted"/>
<evidence type="ECO:0000313" key="4">
    <source>
        <dbReference type="EMBL" id="KAF2431198.1"/>
    </source>
</evidence>